<dbReference type="KEGG" id="psco:LY89DRAFT_743200"/>
<dbReference type="AlphaFoldDB" id="A0A132B5D8"/>
<proteinExistence type="predicted"/>
<organism evidence="2 3">
    <name type="scientific">Mollisia scopiformis</name>
    <name type="common">Conifer needle endophyte fungus</name>
    <name type="synonym">Phialocephala scopiformis</name>
    <dbReference type="NCBI Taxonomy" id="149040"/>
    <lineage>
        <taxon>Eukaryota</taxon>
        <taxon>Fungi</taxon>
        <taxon>Dikarya</taxon>
        <taxon>Ascomycota</taxon>
        <taxon>Pezizomycotina</taxon>
        <taxon>Leotiomycetes</taxon>
        <taxon>Helotiales</taxon>
        <taxon>Mollisiaceae</taxon>
        <taxon>Mollisia</taxon>
    </lineage>
</organism>
<feature type="region of interest" description="Disordered" evidence="1">
    <location>
        <begin position="22"/>
        <end position="72"/>
    </location>
</feature>
<feature type="region of interest" description="Disordered" evidence="1">
    <location>
        <begin position="487"/>
        <end position="511"/>
    </location>
</feature>
<reference evidence="2 3" key="1">
    <citation type="submission" date="2015-10" db="EMBL/GenBank/DDBJ databases">
        <title>Full genome of DAOMC 229536 Phialocephala scopiformis, a fungal endophyte of spruce producing the potent anti-insectan compound rugulosin.</title>
        <authorList>
            <consortium name="DOE Joint Genome Institute"/>
            <person name="Walker A.K."/>
            <person name="Frasz S.L."/>
            <person name="Seifert K.A."/>
            <person name="Miller J.D."/>
            <person name="Mondo S.J."/>
            <person name="Labutti K."/>
            <person name="Lipzen A."/>
            <person name="Dockter R."/>
            <person name="Kennedy M."/>
            <person name="Grigoriev I.V."/>
            <person name="Spatafora J.W."/>
        </authorList>
    </citation>
    <scope>NUCLEOTIDE SEQUENCE [LARGE SCALE GENOMIC DNA]</scope>
    <source>
        <strain evidence="2 3">CBS 120377</strain>
    </source>
</reference>
<keyword evidence="3" id="KW-1185">Reference proteome</keyword>
<evidence type="ECO:0000256" key="1">
    <source>
        <dbReference type="SAM" id="MobiDB-lite"/>
    </source>
</evidence>
<dbReference type="GeneID" id="28830657"/>
<feature type="compositionally biased region" description="Polar residues" evidence="1">
    <location>
        <begin position="255"/>
        <end position="264"/>
    </location>
</feature>
<feature type="compositionally biased region" description="Polar residues" evidence="1">
    <location>
        <begin position="43"/>
        <end position="72"/>
    </location>
</feature>
<dbReference type="InParanoid" id="A0A132B5D8"/>
<accession>A0A132B5D8</accession>
<evidence type="ECO:0000313" key="2">
    <source>
        <dbReference type="EMBL" id="KUJ07199.1"/>
    </source>
</evidence>
<feature type="compositionally biased region" description="Polar residues" evidence="1">
    <location>
        <begin position="534"/>
        <end position="553"/>
    </location>
</feature>
<dbReference type="EMBL" id="KQ947441">
    <property type="protein sequence ID" value="KUJ07199.1"/>
    <property type="molecule type" value="Genomic_DNA"/>
</dbReference>
<protein>
    <submittedName>
        <fullName evidence="2">Uncharacterized protein</fullName>
    </submittedName>
</protein>
<feature type="region of interest" description="Disordered" evidence="1">
    <location>
        <begin position="250"/>
        <end position="301"/>
    </location>
</feature>
<sequence length="561" mass="61518">MSRKTKVLDSFEGVEKDLRETDQALQGLLSGGHGGPSWERFRVSTNEPQNLEFATSNHDNQNLSSSNQVRRPSLSTITGIELPQSMRGFVDGSYPNPNSNYFDVEEEDEDEDSREIDYGEGFNNNYAREFGLDSNHESDDHDLEEIDRLYALRLKEIRVQRQAYDATERAGEAMRRIAAVLSTSWPIAHSTAALRSSSTITQSPAPSPDVPLFISNDLPLNSVALEEFTERQKLRRAVIDSTLTKPRVNAKPSVLRSTLMNSSDDPPRKWKNEPSPIKKGSSYIDSATKTPGMEDQGQGNGSRTFGDISPFNNGDFAQINPALLLPRQLQSTSKDTSATPRLSTPSKLLNNVFKNVFSRDEEDDNLGVKNILASEKVDWAEQLRIDKLEVTELELGVSTTQPIPDNTTGDLMILNAAGSNPRLDPTLLARLNSFGSSSPSPKKVSRRSKATAQLANPAAALSIVPLSLGPSSSRPVNNTQIAAKAQAGILESTKPPPPKTKRPGTKNWKTNTMILDGEGTESCSWFPARCQDPNYTSVSEPKQAGKSVSQSVISRAYSPID</sequence>
<dbReference type="Proteomes" id="UP000070700">
    <property type="component" value="Unassembled WGS sequence"/>
</dbReference>
<dbReference type="RefSeq" id="XP_018061554.1">
    <property type="nucleotide sequence ID" value="XM_018220931.1"/>
</dbReference>
<gene>
    <name evidence="2" type="ORF">LY89DRAFT_743200</name>
</gene>
<name>A0A132B5D8_MOLSC</name>
<evidence type="ECO:0000313" key="3">
    <source>
        <dbReference type="Proteomes" id="UP000070700"/>
    </source>
</evidence>
<feature type="region of interest" description="Disordered" evidence="1">
    <location>
        <begin position="534"/>
        <end position="561"/>
    </location>
</feature>